<gene>
    <name evidence="1" type="ORF">V2H45_14180</name>
</gene>
<accession>A0AAW9Q3Q3</accession>
<organism evidence="1 2">
    <name type="scientific">Tumidithrix elongata BACA0141</name>
    <dbReference type="NCBI Taxonomy" id="2716417"/>
    <lineage>
        <taxon>Bacteria</taxon>
        <taxon>Bacillati</taxon>
        <taxon>Cyanobacteriota</taxon>
        <taxon>Cyanophyceae</taxon>
        <taxon>Pseudanabaenales</taxon>
        <taxon>Pseudanabaenaceae</taxon>
        <taxon>Tumidithrix</taxon>
        <taxon>Tumidithrix elongata</taxon>
    </lineage>
</organism>
<keyword evidence="2" id="KW-1185">Reference proteome</keyword>
<dbReference type="Proteomes" id="UP001333818">
    <property type="component" value="Unassembled WGS sequence"/>
</dbReference>
<dbReference type="EMBL" id="JAZBJZ010000056">
    <property type="protein sequence ID" value="MEE3717885.1"/>
    <property type="molecule type" value="Genomic_DNA"/>
</dbReference>
<dbReference type="AlphaFoldDB" id="A0AAW9Q3Q3"/>
<dbReference type="RefSeq" id="WP_330484315.1">
    <property type="nucleotide sequence ID" value="NZ_JAZBJZ010000056.1"/>
</dbReference>
<protein>
    <submittedName>
        <fullName evidence="1">Uncharacterized protein</fullName>
    </submittedName>
</protein>
<name>A0AAW9Q3Q3_9CYAN</name>
<proteinExistence type="predicted"/>
<comment type="caution">
    <text evidence="1">The sequence shown here is derived from an EMBL/GenBank/DDBJ whole genome shotgun (WGS) entry which is preliminary data.</text>
</comment>
<sequence>MVKITLEVTEELSEKLEKLGDRLPEILSQSLEQLTLPAYVYRYVLNFLASNPSPQQIRDFRPTPEMQERLRLLSMRSKAGDLTENERNELDEYERIEHLMVMVKSGNLRFLKEQG</sequence>
<evidence type="ECO:0000313" key="1">
    <source>
        <dbReference type="EMBL" id="MEE3717885.1"/>
    </source>
</evidence>
<evidence type="ECO:0000313" key="2">
    <source>
        <dbReference type="Proteomes" id="UP001333818"/>
    </source>
</evidence>
<reference evidence="1" key="1">
    <citation type="submission" date="2024-01" db="EMBL/GenBank/DDBJ databases">
        <title>Bank of Algae and Cyanobacteria of the Azores (BACA) strain genomes.</title>
        <authorList>
            <person name="Luz R."/>
            <person name="Cordeiro R."/>
            <person name="Fonseca A."/>
            <person name="Goncalves V."/>
        </authorList>
    </citation>
    <scope>NUCLEOTIDE SEQUENCE</scope>
    <source>
        <strain evidence="1">BACA0141</strain>
    </source>
</reference>